<evidence type="ECO:0000256" key="9">
    <source>
        <dbReference type="HAMAP-Rule" id="MF_01148"/>
    </source>
</evidence>
<feature type="transmembrane region" description="Helical" evidence="9">
    <location>
        <begin position="63"/>
        <end position="83"/>
    </location>
</feature>
<dbReference type="Proteomes" id="UP001082899">
    <property type="component" value="Unassembled WGS sequence"/>
</dbReference>
<proteinExistence type="inferred from homology"/>
<protein>
    <recommendedName>
        <fullName evidence="9">Apolipoprotein N-acyltransferase</fullName>
        <shortName evidence="9">ALP N-acyltransferase</shortName>
        <ecNumber evidence="9">2.3.1.269</ecNumber>
    </recommendedName>
</protein>
<feature type="transmembrane region" description="Helical" evidence="9">
    <location>
        <begin position="201"/>
        <end position="225"/>
    </location>
</feature>
<feature type="transmembrane region" description="Helical" evidence="9">
    <location>
        <begin position="151"/>
        <end position="170"/>
    </location>
</feature>
<comment type="catalytic activity">
    <reaction evidence="9">
        <text>N-terminal S-1,2-diacyl-sn-glyceryl-L-cysteinyl-[lipoprotein] + a glycerophospholipid = N-acyl-S-1,2-diacyl-sn-glyceryl-L-cysteinyl-[lipoprotein] + a 2-acyl-sn-glycero-3-phospholipid + H(+)</text>
        <dbReference type="Rhea" id="RHEA:48228"/>
        <dbReference type="Rhea" id="RHEA-COMP:14681"/>
        <dbReference type="Rhea" id="RHEA-COMP:14684"/>
        <dbReference type="ChEBI" id="CHEBI:15378"/>
        <dbReference type="ChEBI" id="CHEBI:136912"/>
        <dbReference type="ChEBI" id="CHEBI:140656"/>
        <dbReference type="ChEBI" id="CHEBI:140657"/>
        <dbReference type="ChEBI" id="CHEBI:140660"/>
        <dbReference type="EC" id="2.3.1.269"/>
    </reaction>
</comment>
<evidence type="ECO:0000256" key="1">
    <source>
        <dbReference type="ARBA" id="ARBA00004651"/>
    </source>
</evidence>
<dbReference type="EC" id="2.3.1.269" evidence="9"/>
<dbReference type="Gene3D" id="3.60.110.10">
    <property type="entry name" value="Carbon-nitrogen hydrolase"/>
    <property type="match status" value="1"/>
</dbReference>
<dbReference type="NCBIfam" id="TIGR00546">
    <property type="entry name" value="lnt"/>
    <property type="match status" value="1"/>
</dbReference>
<evidence type="ECO:0000256" key="6">
    <source>
        <dbReference type="ARBA" id="ARBA00022989"/>
    </source>
</evidence>
<keyword evidence="4 9" id="KW-0808">Transferase</keyword>
<dbReference type="SUPFAM" id="SSF56317">
    <property type="entry name" value="Carbon-nitrogen hydrolase"/>
    <property type="match status" value="1"/>
</dbReference>
<keyword evidence="8 9" id="KW-0012">Acyltransferase</keyword>
<evidence type="ECO:0000256" key="3">
    <source>
        <dbReference type="ARBA" id="ARBA00022475"/>
    </source>
</evidence>
<dbReference type="PANTHER" id="PTHR38686:SF1">
    <property type="entry name" value="APOLIPOPROTEIN N-ACYLTRANSFERASE"/>
    <property type="match status" value="1"/>
</dbReference>
<dbReference type="Pfam" id="PF20154">
    <property type="entry name" value="LNT_N"/>
    <property type="match status" value="1"/>
</dbReference>
<reference evidence="11" key="1">
    <citation type="submission" date="2022-11" db="EMBL/GenBank/DDBJ databases">
        <title>Robbsia betulipollinis sp. nov., isolated from pollen of birch (Betula pendula).</title>
        <authorList>
            <person name="Shi H."/>
            <person name="Ambika Manirajan B."/>
            <person name="Ratering S."/>
            <person name="Geissler-Plaum R."/>
            <person name="Schnell S."/>
        </authorList>
    </citation>
    <scope>NUCLEOTIDE SEQUENCE</scope>
    <source>
        <strain evidence="11">Bb-Pol-6</strain>
    </source>
</reference>
<evidence type="ECO:0000256" key="2">
    <source>
        <dbReference type="ARBA" id="ARBA00010065"/>
    </source>
</evidence>
<organism evidence="11 12">
    <name type="scientific">Robbsia betulipollinis</name>
    <dbReference type="NCBI Taxonomy" id="2981849"/>
    <lineage>
        <taxon>Bacteria</taxon>
        <taxon>Pseudomonadati</taxon>
        <taxon>Pseudomonadota</taxon>
        <taxon>Betaproteobacteria</taxon>
        <taxon>Burkholderiales</taxon>
        <taxon>Burkholderiaceae</taxon>
        <taxon>Robbsia</taxon>
    </lineage>
</organism>
<comment type="function">
    <text evidence="9">Catalyzes the phospholipid dependent N-acylation of the N-terminal cysteine of apolipoprotein, the last step in lipoprotein maturation.</text>
</comment>
<keyword evidence="6 9" id="KW-1133">Transmembrane helix</keyword>
<feature type="transmembrane region" description="Helical" evidence="9">
    <location>
        <begin position="95"/>
        <end position="118"/>
    </location>
</feature>
<feature type="domain" description="CN hydrolase" evidence="10">
    <location>
        <begin position="271"/>
        <end position="526"/>
    </location>
</feature>
<dbReference type="InterPro" id="IPR004563">
    <property type="entry name" value="Apolipo_AcylTrfase"/>
</dbReference>
<feature type="transmembrane region" description="Helical" evidence="9">
    <location>
        <begin position="237"/>
        <end position="259"/>
    </location>
</feature>
<dbReference type="PROSITE" id="PS50263">
    <property type="entry name" value="CN_HYDROLASE"/>
    <property type="match status" value="1"/>
</dbReference>
<dbReference type="EMBL" id="JAPMXC010000001">
    <property type="protein sequence ID" value="MCY0387377.1"/>
    <property type="molecule type" value="Genomic_DNA"/>
</dbReference>
<evidence type="ECO:0000256" key="4">
    <source>
        <dbReference type="ARBA" id="ARBA00022679"/>
    </source>
</evidence>
<comment type="caution">
    <text evidence="11">The sequence shown here is derived from an EMBL/GenBank/DDBJ whole genome shotgun (WGS) entry which is preliminary data.</text>
</comment>
<gene>
    <name evidence="9 11" type="primary">lnt</name>
    <name evidence="11" type="ORF">OVY01_09040</name>
</gene>
<evidence type="ECO:0000256" key="5">
    <source>
        <dbReference type="ARBA" id="ARBA00022692"/>
    </source>
</evidence>
<keyword evidence="5 9" id="KW-0812">Transmembrane</keyword>
<evidence type="ECO:0000256" key="8">
    <source>
        <dbReference type="ARBA" id="ARBA00023315"/>
    </source>
</evidence>
<keyword evidence="12" id="KW-1185">Reference proteome</keyword>
<dbReference type="RefSeq" id="WP_267847122.1">
    <property type="nucleotide sequence ID" value="NZ_JAPMXC010000001.1"/>
</dbReference>
<dbReference type="InterPro" id="IPR003010">
    <property type="entry name" value="C-N_Hydrolase"/>
</dbReference>
<accession>A0ABT3ZM28</accession>
<evidence type="ECO:0000256" key="7">
    <source>
        <dbReference type="ARBA" id="ARBA00023136"/>
    </source>
</evidence>
<evidence type="ECO:0000313" key="12">
    <source>
        <dbReference type="Proteomes" id="UP001082899"/>
    </source>
</evidence>
<dbReference type="HAMAP" id="MF_01148">
    <property type="entry name" value="Lnt"/>
    <property type="match status" value="1"/>
</dbReference>
<keyword evidence="3 9" id="KW-1003">Cell membrane</keyword>
<comment type="pathway">
    <text evidence="9">Protein modification; lipoprotein biosynthesis (N-acyl transfer).</text>
</comment>
<dbReference type="Pfam" id="PF00795">
    <property type="entry name" value="CN_hydrolase"/>
    <property type="match status" value="1"/>
</dbReference>
<feature type="transmembrane region" description="Helical" evidence="9">
    <location>
        <begin position="39"/>
        <end position="56"/>
    </location>
</feature>
<dbReference type="InterPro" id="IPR036526">
    <property type="entry name" value="C-N_Hydrolase_sf"/>
</dbReference>
<evidence type="ECO:0000259" key="10">
    <source>
        <dbReference type="PROSITE" id="PS50263"/>
    </source>
</evidence>
<keyword evidence="7 9" id="KW-0472">Membrane</keyword>
<sequence>MPSVSHHAPSRRRCAATLALGALLGGAHTLAFAPTQHGGWLQFPVFAALFWLIAQARTRPGAAALGLAFGFGNFVTGAYWLYISMHDYGGMPPPLAGGAVVLFSLYLACYPALACGAWRATETPRRVPFAFARVDAGGASRDAPPATAGSAGPAGALLSAAVFGATWALGEWLRETVFTGFPWLSSGYAQVDGPLAGLAPFVGVMGVGFATASAGALLAQCLFALRHRRGQPVRMALVPGACLLALLGLGLLGATVRFATPRQAPLTVRLLQGNVAQDMKFEQSELDRSIALYQRLITEKPADLIVTPETALPILIGNTPAEFAQTVRAFADRTGSAILLGAAGVIAPPRAAGTPAGAAAPPVGYTNSIFGLSPGRGELYRYDKHHLVPFGEFVPWGFRWFVDLMHIPLGDFARGPLVQPSFAIKGERVAIDICYEDIFGDEIARRLRRAADPASILVNSTNLGWFGNTVALDQHLQMARMRALETQRPVVRATNTGATAAIDAYGRVTDRLPSFTTGALDATVQGTVGLTPYVRFGDLPVLLLALLLLGAARIGRRSARRPPR</sequence>
<dbReference type="InterPro" id="IPR045378">
    <property type="entry name" value="LNT_N"/>
</dbReference>
<comment type="subcellular location">
    <subcellularLocation>
        <location evidence="1 9">Cell membrane</location>
        <topology evidence="1 9">Multi-pass membrane protein</topology>
    </subcellularLocation>
</comment>
<dbReference type="CDD" id="cd07571">
    <property type="entry name" value="ALP_N-acyl_transferase"/>
    <property type="match status" value="1"/>
</dbReference>
<comment type="similarity">
    <text evidence="2 9">Belongs to the CN hydrolase family. Apolipoprotein N-acyltransferase subfamily.</text>
</comment>
<name>A0ABT3ZM28_9BURK</name>
<dbReference type="PANTHER" id="PTHR38686">
    <property type="entry name" value="APOLIPOPROTEIN N-ACYLTRANSFERASE"/>
    <property type="match status" value="1"/>
</dbReference>
<evidence type="ECO:0000313" key="11">
    <source>
        <dbReference type="EMBL" id="MCY0387377.1"/>
    </source>
</evidence>